<feature type="transmembrane region" description="Helical" evidence="1">
    <location>
        <begin position="29"/>
        <end position="49"/>
    </location>
</feature>
<name>A0A9Q1MKP0_9SOLA</name>
<sequence>MKFDYSQTNQGKLAKCFGRNGIQPWKNRLGIPIFCSFGLYPLYCVFLVMTQVYLKKYSGDDWAAATVSTACEHQMSDHVQVPNDASNNDVQPVNPAQNCPEEGANTQIGNIVCSMLPPVVLNGNAKGKATATHIIVDLGGQQLDPGAFSSSSQNYIPL</sequence>
<evidence type="ECO:0000313" key="2">
    <source>
        <dbReference type="EMBL" id="KAJ8560358.1"/>
    </source>
</evidence>
<organism evidence="2 3">
    <name type="scientific">Anisodus acutangulus</name>
    <dbReference type="NCBI Taxonomy" id="402998"/>
    <lineage>
        <taxon>Eukaryota</taxon>
        <taxon>Viridiplantae</taxon>
        <taxon>Streptophyta</taxon>
        <taxon>Embryophyta</taxon>
        <taxon>Tracheophyta</taxon>
        <taxon>Spermatophyta</taxon>
        <taxon>Magnoliopsida</taxon>
        <taxon>eudicotyledons</taxon>
        <taxon>Gunneridae</taxon>
        <taxon>Pentapetalae</taxon>
        <taxon>asterids</taxon>
        <taxon>lamiids</taxon>
        <taxon>Solanales</taxon>
        <taxon>Solanaceae</taxon>
        <taxon>Solanoideae</taxon>
        <taxon>Hyoscyameae</taxon>
        <taxon>Anisodus</taxon>
    </lineage>
</organism>
<proteinExistence type="predicted"/>
<comment type="caution">
    <text evidence="2">The sequence shown here is derived from an EMBL/GenBank/DDBJ whole genome shotgun (WGS) entry which is preliminary data.</text>
</comment>
<dbReference type="Proteomes" id="UP001152561">
    <property type="component" value="Unassembled WGS sequence"/>
</dbReference>
<gene>
    <name evidence="2" type="ORF">K7X08_004416</name>
</gene>
<keyword evidence="1" id="KW-0472">Membrane</keyword>
<keyword evidence="1" id="KW-0812">Transmembrane</keyword>
<evidence type="ECO:0000256" key="1">
    <source>
        <dbReference type="SAM" id="Phobius"/>
    </source>
</evidence>
<keyword evidence="3" id="KW-1185">Reference proteome</keyword>
<protein>
    <submittedName>
        <fullName evidence="2">Uncharacterized protein</fullName>
    </submittedName>
</protein>
<accession>A0A9Q1MKP0</accession>
<reference evidence="3" key="1">
    <citation type="journal article" date="2023" name="Proc. Natl. Acad. Sci. U.S.A.">
        <title>Genomic and structural basis for evolution of tropane alkaloid biosynthesis.</title>
        <authorList>
            <person name="Wanga Y.-J."/>
            <person name="Taina T."/>
            <person name="Yua J.-Y."/>
            <person name="Lia J."/>
            <person name="Xua B."/>
            <person name="Chenc J."/>
            <person name="D'Auriad J.C."/>
            <person name="Huanga J.-P."/>
            <person name="Huanga S.-X."/>
        </authorList>
    </citation>
    <scope>NUCLEOTIDE SEQUENCE [LARGE SCALE GENOMIC DNA]</scope>
    <source>
        <strain evidence="3">cv. KIB-2019</strain>
    </source>
</reference>
<keyword evidence="1" id="KW-1133">Transmembrane helix</keyword>
<dbReference type="AlphaFoldDB" id="A0A9Q1MKP0"/>
<evidence type="ECO:0000313" key="3">
    <source>
        <dbReference type="Proteomes" id="UP001152561"/>
    </source>
</evidence>
<dbReference type="EMBL" id="JAJAGQ010000006">
    <property type="protein sequence ID" value="KAJ8560358.1"/>
    <property type="molecule type" value="Genomic_DNA"/>
</dbReference>